<sequence>MKAGNLYAFFVSVVLCALPAAADTPDKWIAKARAYLGNEAELNAITSIHFSGTMEAPGDIKIPAEIVFQKPYRQRITLRGPKVIEVTALDGYDAWQKRINAENPVQWQMVLLDALQVKRLRANTLENLSFYSTRELKDCTIQLGGELDVDGVSCVKLVFAHVGGVTFQRFFDKSTGRLVKTITENGTEIREEGEMLTAGVRFPRRVVNKAPNGNVTAISFDKVVVNEDFPADTFAVPSLQAR</sequence>
<reference evidence="2 3" key="1">
    <citation type="submission" date="2019-01" db="EMBL/GenBank/DDBJ databases">
        <title>Lacunisphaera sp. strain TWA-58.</title>
        <authorList>
            <person name="Chen W.-M."/>
        </authorList>
    </citation>
    <scope>NUCLEOTIDE SEQUENCE [LARGE SCALE GENOMIC DNA]</scope>
    <source>
        <strain evidence="2 3">TWA-58</strain>
    </source>
</reference>
<protein>
    <recommendedName>
        <fullName evidence="4">Outer membrane lipoprotein-sorting protein</fullName>
    </recommendedName>
</protein>
<evidence type="ECO:0000313" key="2">
    <source>
        <dbReference type="EMBL" id="RXK53174.1"/>
    </source>
</evidence>
<evidence type="ECO:0000256" key="1">
    <source>
        <dbReference type="SAM" id="SignalP"/>
    </source>
</evidence>
<dbReference type="OrthoDB" id="188527at2"/>
<comment type="caution">
    <text evidence="2">The sequence shown here is derived from an EMBL/GenBank/DDBJ whole genome shotgun (WGS) entry which is preliminary data.</text>
</comment>
<accession>A0A4Q1C445</accession>
<dbReference type="AlphaFoldDB" id="A0A4Q1C445"/>
<dbReference type="EMBL" id="SDHX01000002">
    <property type="protein sequence ID" value="RXK53174.1"/>
    <property type="molecule type" value="Genomic_DNA"/>
</dbReference>
<dbReference type="RefSeq" id="WP_129048762.1">
    <property type="nucleotide sequence ID" value="NZ_SDHX01000002.1"/>
</dbReference>
<keyword evidence="3" id="KW-1185">Reference proteome</keyword>
<name>A0A4Q1C445_9BACT</name>
<evidence type="ECO:0000313" key="3">
    <source>
        <dbReference type="Proteomes" id="UP000290218"/>
    </source>
</evidence>
<evidence type="ECO:0008006" key="4">
    <source>
        <dbReference type="Google" id="ProtNLM"/>
    </source>
</evidence>
<organism evidence="2 3">
    <name type="scientific">Oleiharenicola lentus</name>
    <dbReference type="NCBI Taxonomy" id="2508720"/>
    <lineage>
        <taxon>Bacteria</taxon>
        <taxon>Pseudomonadati</taxon>
        <taxon>Verrucomicrobiota</taxon>
        <taxon>Opitutia</taxon>
        <taxon>Opitutales</taxon>
        <taxon>Opitutaceae</taxon>
        <taxon>Oleiharenicola</taxon>
    </lineage>
</organism>
<proteinExistence type="predicted"/>
<dbReference type="Proteomes" id="UP000290218">
    <property type="component" value="Unassembled WGS sequence"/>
</dbReference>
<gene>
    <name evidence="2" type="ORF">ESB00_15830</name>
</gene>
<keyword evidence="1" id="KW-0732">Signal</keyword>
<feature type="chain" id="PRO_5020275701" description="Outer membrane lipoprotein-sorting protein" evidence="1">
    <location>
        <begin position="23"/>
        <end position="242"/>
    </location>
</feature>
<feature type="signal peptide" evidence="1">
    <location>
        <begin position="1"/>
        <end position="22"/>
    </location>
</feature>